<dbReference type="GeneID" id="59439697"/>
<sequence length="122" mass="14338">MGQLIVFISTYYVPLHLVLSRSHTITLLALAYFGVHFFWNNNEDLFYLDDAPTTTNSIRNLIIQCIFLNNFMAPLLNHFCLPSSMAFRLANIYMFRRNNKILFVTSCFVAWLIGYILFIKWV</sequence>
<evidence type="ECO:0000256" key="1">
    <source>
        <dbReference type="ARBA" id="ARBA00004141"/>
    </source>
</evidence>
<dbReference type="GO" id="GO:0009706">
    <property type="term" value="C:chloroplast inner membrane"/>
    <property type="evidence" value="ECO:0007669"/>
    <property type="project" value="UniProtKB-SubCell"/>
</dbReference>
<evidence type="ECO:0000256" key="2">
    <source>
        <dbReference type="RuleBase" id="RU364085"/>
    </source>
</evidence>
<keyword evidence="2 3" id="KW-0150">Chloroplast</keyword>
<dbReference type="Pfam" id="PF05758">
    <property type="entry name" value="Ycf1"/>
    <property type="match status" value="1"/>
</dbReference>
<proteinExistence type="inferred from homology"/>
<comment type="subunit">
    <text evidence="2">Part of the Tic complex.</text>
</comment>
<dbReference type="InterPro" id="IPR008896">
    <property type="entry name" value="TIC214"/>
</dbReference>
<accession>A0A7M3TXU2</accession>
<dbReference type="GO" id="GO:0015031">
    <property type="term" value="P:protein transport"/>
    <property type="evidence" value="ECO:0007669"/>
    <property type="project" value="UniProtKB-KW"/>
</dbReference>
<keyword evidence="2 3" id="KW-0934">Plastid</keyword>
<keyword evidence="2" id="KW-0472">Membrane</keyword>
<comment type="similarity">
    <text evidence="2">Belongs to the TIC214 family.</text>
</comment>
<dbReference type="AlphaFoldDB" id="A0A7M3TXU2"/>
<keyword evidence="2" id="KW-1133">Transmembrane helix</keyword>
<keyword evidence="2" id="KW-0812">Transmembrane</keyword>
<comment type="subcellular location">
    <subcellularLocation>
        <location evidence="1">Membrane</location>
        <topology evidence="1">Multi-pass membrane protein</topology>
    </subcellularLocation>
    <subcellularLocation>
        <location evidence="2">Plastid</location>
        <location evidence="2">Chloroplast inner membrane</location>
    </subcellularLocation>
</comment>
<geneLocation type="chloroplast" evidence="3"/>
<keyword evidence="2" id="KW-0813">Transport</keyword>
<keyword evidence="2" id="KW-0653">Protein transport</keyword>
<name>A0A7M3TXU2_PASSU</name>
<organism evidence="3">
    <name type="scientific">Passiflora serrulata</name>
    <name type="common">Passion flower</name>
    <dbReference type="NCBI Taxonomy" id="237881"/>
    <lineage>
        <taxon>Eukaryota</taxon>
        <taxon>Viridiplantae</taxon>
        <taxon>Streptophyta</taxon>
        <taxon>Embryophyta</taxon>
        <taxon>Tracheophyta</taxon>
        <taxon>Spermatophyta</taxon>
        <taxon>Magnoliopsida</taxon>
        <taxon>eudicotyledons</taxon>
        <taxon>Gunneridae</taxon>
        <taxon>Pentapetalae</taxon>
        <taxon>rosids</taxon>
        <taxon>fabids</taxon>
        <taxon>Malpighiales</taxon>
        <taxon>Passifloraceae</taxon>
        <taxon>Passiflora</taxon>
    </lineage>
</organism>
<dbReference type="EMBL" id="MT677873">
    <property type="protein sequence ID" value="QNZ92168.1"/>
    <property type="molecule type" value="Genomic_DNA"/>
</dbReference>
<keyword evidence="2" id="KW-1001">Plastid inner membrane</keyword>
<feature type="transmembrane region" description="Helical" evidence="2">
    <location>
        <begin position="58"/>
        <end position="80"/>
    </location>
</feature>
<reference evidence="3" key="1">
    <citation type="submission" date="2020-06" db="EMBL/GenBank/DDBJ databases">
        <title>Complete chloroplast genome sequence of Passiflora serrulata (Passifloraceae).</title>
        <authorList>
            <person name="Fu L."/>
        </authorList>
    </citation>
    <scope>NUCLEOTIDE SEQUENCE</scope>
</reference>
<comment type="function">
    <text evidence="2">Involved in protein precursor import into chloroplasts. May be part of an intermediate translocation complex acting as a protein-conducting channel at the inner envelope.</text>
</comment>
<feature type="transmembrane region" description="Helical" evidence="2">
    <location>
        <begin position="101"/>
        <end position="119"/>
    </location>
</feature>
<protein>
    <recommendedName>
        <fullName evidence="2">Protein TIC 214</fullName>
    </recommendedName>
    <alternativeName>
        <fullName evidence="2">Translocon at the inner envelope membrane of chloroplasts 214</fullName>
    </alternativeName>
</protein>
<gene>
    <name evidence="3" type="primary">ycf1</name>
    <name evidence="2" type="synonym">TIC214</name>
</gene>
<dbReference type="RefSeq" id="YP_009940528.1">
    <property type="nucleotide sequence ID" value="NC_050948.1"/>
</dbReference>
<feature type="transmembrane region" description="Helical" evidence="2">
    <location>
        <begin position="12"/>
        <end position="38"/>
    </location>
</feature>
<evidence type="ECO:0000313" key="3">
    <source>
        <dbReference type="EMBL" id="QNZ92168.1"/>
    </source>
</evidence>